<sequence length="230" mass="27064">MSNAGTRPNLWKLPTWAKHLDHYLAVFERALMLLGQEEESPILERELNRLLDVKLVDACVELDKKQRFSHPVAEAKNPPDPKFRETQPYEEKWPDFQWTHIDQSMASKPEKRSFAIECKRLGEPVKGRNLNREYVTKGVIRFQHPDWKYGQKLPDGLMIGYVQNGELNEILVEIDGALRDRAINELARDDEGWREGAVSRLSHRFARKFPISPFRLTHFWLDLRHRKVTQ</sequence>
<reference evidence="2" key="1">
    <citation type="submission" date="2019-02" db="EMBL/GenBank/DDBJ databases">
        <authorList>
            <person name="Gruber-Vodicka R. H."/>
            <person name="Seah K. B. B."/>
        </authorList>
    </citation>
    <scope>NUCLEOTIDE SEQUENCE</scope>
    <source>
        <strain evidence="1">BECK_BZ125</strain>
        <strain evidence="2">BECK_BZ126</strain>
    </source>
</reference>
<gene>
    <name evidence="1" type="ORF">BECKTC1821E_GA0114239_104610</name>
    <name evidence="2" type="ORF">BECKTC1821F_GA0114240_100110</name>
</gene>
<name>A0A450ZB38_9GAMM</name>
<evidence type="ECO:0000313" key="2">
    <source>
        <dbReference type="EMBL" id="VFK51011.1"/>
    </source>
</evidence>
<dbReference type="EMBL" id="CAADFW010000001">
    <property type="protein sequence ID" value="VFK51011.1"/>
    <property type="molecule type" value="Genomic_DNA"/>
</dbReference>
<dbReference type="AlphaFoldDB" id="A0A450ZB38"/>
<proteinExistence type="predicted"/>
<protein>
    <submittedName>
        <fullName evidence="2">Uncharacterized protein</fullName>
    </submittedName>
</protein>
<evidence type="ECO:0000313" key="1">
    <source>
        <dbReference type="EMBL" id="VFK45332.1"/>
    </source>
</evidence>
<dbReference type="EMBL" id="CAADFT010000046">
    <property type="protein sequence ID" value="VFK45332.1"/>
    <property type="molecule type" value="Genomic_DNA"/>
</dbReference>
<accession>A0A450ZB38</accession>
<organism evidence="2">
    <name type="scientific">Candidatus Kentrum sp. TC</name>
    <dbReference type="NCBI Taxonomy" id="2126339"/>
    <lineage>
        <taxon>Bacteria</taxon>
        <taxon>Pseudomonadati</taxon>
        <taxon>Pseudomonadota</taxon>
        <taxon>Gammaproteobacteria</taxon>
        <taxon>Candidatus Kentrum</taxon>
    </lineage>
</organism>